<keyword evidence="3" id="KW-1185">Reference proteome</keyword>
<dbReference type="PANTHER" id="PTHR36440">
    <property type="entry name" value="PUTATIVE (AFU_ORTHOLOGUE AFUA_8G07350)-RELATED"/>
    <property type="match status" value="1"/>
</dbReference>
<protein>
    <recommendedName>
        <fullName evidence="1">Cupin type-2 domain-containing protein</fullName>
    </recommendedName>
</protein>
<dbReference type="InterPro" id="IPR011051">
    <property type="entry name" value="RmlC_Cupin_sf"/>
</dbReference>
<dbReference type="PANTHER" id="PTHR36440:SF1">
    <property type="entry name" value="PUTATIVE (AFU_ORTHOLOGUE AFUA_8G07350)-RELATED"/>
    <property type="match status" value="1"/>
</dbReference>
<dbReference type="Proteomes" id="UP000076927">
    <property type="component" value="Chromosome"/>
</dbReference>
<dbReference type="InterPro" id="IPR013096">
    <property type="entry name" value="Cupin_2"/>
</dbReference>
<dbReference type="Gene3D" id="2.60.120.10">
    <property type="entry name" value="Jelly Rolls"/>
    <property type="match status" value="1"/>
</dbReference>
<evidence type="ECO:0000313" key="3">
    <source>
        <dbReference type="Proteomes" id="UP000076927"/>
    </source>
</evidence>
<dbReference type="KEGG" id="pswu:SY83_09890"/>
<dbReference type="SUPFAM" id="SSF51182">
    <property type="entry name" value="RmlC-like cupins"/>
    <property type="match status" value="1"/>
</dbReference>
<dbReference type="InterPro" id="IPR053146">
    <property type="entry name" value="QDO-like"/>
</dbReference>
<dbReference type="AlphaFoldDB" id="A0A172THP6"/>
<sequence>MAYAGEELIDPIRRQRIVFRKTAKDTNGDLVEVEAFYQPSSVAPPAHLHPQQEERFKVLSGSITVRLNAQENIYCAGETFFIPIGVAHEMWNGSEDETRLLWQTRPAMHTDDFLEVMWGLAQEGKTNKAGVPHILQLAVIMQKYRQEFRLTKPPLIVQKIVFALLAPLGRLCGYGATRTLKGK</sequence>
<dbReference type="Pfam" id="PF07883">
    <property type="entry name" value="Cupin_2"/>
    <property type="match status" value="1"/>
</dbReference>
<dbReference type="PATRIC" id="fig|1178515.4.peg.1981"/>
<dbReference type="STRING" id="1178515.SY83_09890"/>
<proteinExistence type="predicted"/>
<name>A0A172THP6_9BACL</name>
<gene>
    <name evidence="2" type="ORF">SY83_09890</name>
</gene>
<feature type="domain" description="Cupin type-2" evidence="1">
    <location>
        <begin position="37"/>
        <end position="102"/>
    </location>
</feature>
<organism evidence="2 3">
    <name type="scientific">Paenibacillus swuensis</name>
    <dbReference type="NCBI Taxonomy" id="1178515"/>
    <lineage>
        <taxon>Bacteria</taxon>
        <taxon>Bacillati</taxon>
        <taxon>Bacillota</taxon>
        <taxon>Bacilli</taxon>
        <taxon>Bacillales</taxon>
        <taxon>Paenibacillaceae</taxon>
        <taxon>Paenibacillus</taxon>
    </lineage>
</organism>
<dbReference type="EMBL" id="CP011388">
    <property type="protein sequence ID" value="ANE46540.1"/>
    <property type="molecule type" value="Genomic_DNA"/>
</dbReference>
<accession>A0A172THP6</accession>
<dbReference type="InterPro" id="IPR014710">
    <property type="entry name" value="RmlC-like_jellyroll"/>
</dbReference>
<reference evidence="2 3" key="1">
    <citation type="submission" date="2015-01" db="EMBL/GenBank/DDBJ databases">
        <title>Paenibacillus swuensis/DY6/whole genome sequencing.</title>
        <authorList>
            <person name="Kim M.K."/>
            <person name="Srinivasan S."/>
            <person name="Lee J.-J."/>
        </authorList>
    </citation>
    <scope>NUCLEOTIDE SEQUENCE [LARGE SCALE GENOMIC DNA]</scope>
    <source>
        <strain evidence="2 3">DY6</strain>
    </source>
</reference>
<evidence type="ECO:0000313" key="2">
    <source>
        <dbReference type="EMBL" id="ANE46540.1"/>
    </source>
</evidence>
<evidence type="ECO:0000259" key="1">
    <source>
        <dbReference type="Pfam" id="PF07883"/>
    </source>
</evidence>